<keyword evidence="7 9" id="KW-0067">ATP-binding</keyword>
<proteinExistence type="inferred from homology"/>
<dbReference type="STRING" id="760192.Halhy_2042"/>
<evidence type="ECO:0000313" key="11">
    <source>
        <dbReference type="EMBL" id="AEE49927.1"/>
    </source>
</evidence>
<feature type="binding site" evidence="9">
    <location>
        <begin position="39"/>
        <end position="40"/>
    </location>
    <ligand>
        <name>substrate</name>
    </ligand>
</feature>
<keyword evidence="9" id="KW-0963">Cytoplasm</keyword>
<protein>
    <recommendedName>
        <fullName evidence="9">Acetylglutamate kinase</fullName>
        <ecNumber evidence="9">2.7.2.8</ecNumber>
    </recommendedName>
    <alternativeName>
        <fullName evidence="9">N-acetyl-L-glutamate 5-phosphotransferase</fullName>
    </alternativeName>
    <alternativeName>
        <fullName evidence="9">NAG kinase</fullName>
        <shortName evidence="9">NAGK</shortName>
    </alternativeName>
</protein>
<keyword evidence="4 9" id="KW-0808">Transferase</keyword>
<dbReference type="Pfam" id="PF00696">
    <property type="entry name" value="AA_kinase"/>
    <property type="match status" value="1"/>
</dbReference>
<dbReference type="AlphaFoldDB" id="F4KPH3"/>
<feature type="binding site" evidence="9">
    <location>
        <position position="156"/>
    </location>
    <ligand>
        <name>substrate</name>
    </ligand>
</feature>
<dbReference type="RefSeq" id="WP_013764480.1">
    <property type="nucleotide sequence ID" value="NC_015510.1"/>
</dbReference>
<keyword evidence="3 9" id="KW-0028">Amino-acid biosynthesis</keyword>
<dbReference type="Proteomes" id="UP000008461">
    <property type="component" value="Chromosome"/>
</dbReference>
<dbReference type="Gene3D" id="3.40.1160.10">
    <property type="entry name" value="Acetylglutamate kinase-like"/>
    <property type="match status" value="1"/>
</dbReference>
<feature type="site" description="Transition state stabilizer" evidence="9">
    <location>
        <position position="7"/>
    </location>
</feature>
<evidence type="ECO:0000256" key="4">
    <source>
        <dbReference type="ARBA" id="ARBA00022679"/>
    </source>
</evidence>
<dbReference type="InterPro" id="IPR036393">
    <property type="entry name" value="AceGlu_kinase-like_sf"/>
</dbReference>
<dbReference type="InterPro" id="IPR004662">
    <property type="entry name" value="AcgluKinase_fam"/>
</dbReference>
<evidence type="ECO:0000256" key="8">
    <source>
        <dbReference type="ARBA" id="ARBA00048141"/>
    </source>
</evidence>
<reference key="2">
    <citation type="submission" date="2011-04" db="EMBL/GenBank/DDBJ databases">
        <title>Complete sequence of chromosome of Haliscomenobacter hydrossis DSM 1100.</title>
        <authorList>
            <consortium name="US DOE Joint Genome Institute (JGI-PGF)"/>
            <person name="Lucas S."/>
            <person name="Han J."/>
            <person name="Lapidus A."/>
            <person name="Bruce D."/>
            <person name="Goodwin L."/>
            <person name="Pitluck S."/>
            <person name="Peters L."/>
            <person name="Kyrpides N."/>
            <person name="Mavromatis K."/>
            <person name="Ivanova N."/>
            <person name="Ovchinnikova G."/>
            <person name="Pagani I."/>
            <person name="Daligault H."/>
            <person name="Detter J.C."/>
            <person name="Han C."/>
            <person name="Land M."/>
            <person name="Hauser L."/>
            <person name="Markowitz V."/>
            <person name="Cheng J.-F."/>
            <person name="Hugenholtz P."/>
            <person name="Woyke T."/>
            <person name="Wu D."/>
            <person name="Verbarg S."/>
            <person name="Frueling A."/>
            <person name="Brambilla E."/>
            <person name="Klenk H.-P."/>
            <person name="Eisen J.A."/>
        </authorList>
    </citation>
    <scope>NUCLEOTIDE SEQUENCE</scope>
    <source>
        <strain>DSM 1100</strain>
    </source>
</reference>
<feature type="binding site" evidence="9">
    <location>
        <position position="61"/>
    </location>
    <ligand>
        <name>substrate</name>
    </ligand>
</feature>
<dbReference type="OrthoDB" id="9803155at2"/>
<evidence type="ECO:0000256" key="2">
    <source>
        <dbReference type="ARBA" id="ARBA00022571"/>
    </source>
</evidence>
<evidence type="ECO:0000256" key="9">
    <source>
        <dbReference type="HAMAP-Rule" id="MF_00082"/>
    </source>
</evidence>
<comment type="catalytic activity">
    <reaction evidence="8 9">
        <text>N-acetyl-L-glutamate + ATP = N-acetyl-L-glutamyl 5-phosphate + ADP</text>
        <dbReference type="Rhea" id="RHEA:14629"/>
        <dbReference type="ChEBI" id="CHEBI:30616"/>
        <dbReference type="ChEBI" id="CHEBI:44337"/>
        <dbReference type="ChEBI" id="CHEBI:57936"/>
        <dbReference type="ChEBI" id="CHEBI:456216"/>
        <dbReference type="EC" id="2.7.2.8"/>
    </reaction>
</comment>
<dbReference type="InterPro" id="IPR037528">
    <property type="entry name" value="ArgB"/>
</dbReference>
<evidence type="ECO:0000259" key="10">
    <source>
        <dbReference type="Pfam" id="PF00696"/>
    </source>
</evidence>
<evidence type="ECO:0000256" key="5">
    <source>
        <dbReference type="ARBA" id="ARBA00022741"/>
    </source>
</evidence>
<comment type="function">
    <text evidence="9">Catalyzes the ATP-dependent phosphorylation of N-acetyl-L-glutamate.</text>
</comment>
<dbReference type="PIRSF" id="PIRSF000728">
    <property type="entry name" value="NAGK"/>
    <property type="match status" value="1"/>
</dbReference>
<accession>F4KPH3</accession>
<dbReference type="PANTHER" id="PTHR23342">
    <property type="entry name" value="N-ACETYLGLUTAMATE SYNTHASE"/>
    <property type="match status" value="1"/>
</dbReference>
<comment type="subcellular location">
    <subcellularLocation>
        <location evidence="9">Cytoplasm</location>
    </subcellularLocation>
</comment>
<evidence type="ECO:0000256" key="6">
    <source>
        <dbReference type="ARBA" id="ARBA00022777"/>
    </source>
</evidence>
<dbReference type="EC" id="2.7.2.8" evidence="9"/>
<dbReference type="NCBIfam" id="TIGR00761">
    <property type="entry name" value="argB"/>
    <property type="match status" value="1"/>
</dbReference>
<evidence type="ECO:0000256" key="1">
    <source>
        <dbReference type="ARBA" id="ARBA00004828"/>
    </source>
</evidence>
<reference evidence="11 12" key="1">
    <citation type="journal article" date="2011" name="Stand. Genomic Sci.">
        <title>Complete genome sequence of Haliscomenobacter hydrossis type strain (O).</title>
        <authorList>
            <consortium name="US DOE Joint Genome Institute (JGI-PGF)"/>
            <person name="Daligault H."/>
            <person name="Lapidus A."/>
            <person name="Zeytun A."/>
            <person name="Nolan M."/>
            <person name="Lucas S."/>
            <person name="Del Rio T.G."/>
            <person name="Tice H."/>
            <person name="Cheng J.F."/>
            <person name="Tapia R."/>
            <person name="Han C."/>
            <person name="Goodwin L."/>
            <person name="Pitluck S."/>
            <person name="Liolios K."/>
            <person name="Pagani I."/>
            <person name="Ivanova N."/>
            <person name="Huntemann M."/>
            <person name="Mavromatis K."/>
            <person name="Mikhailova N."/>
            <person name="Pati A."/>
            <person name="Chen A."/>
            <person name="Palaniappan K."/>
            <person name="Land M."/>
            <person name="Hauser L."/>
            <person name="Brambilla E.M."/>
            <person name="Rohde M."/>
            <person name="Verbarg S."/>
            <person name="Goker M."/>
            <person name="Bristow J."/>
            <person name="Eisen J.A."/>
            <person name="Markowitz V."/>
            <person name="Hugenholtz P."/>
            <person name="Kyrpides N.C."/>
            <person name="Klenk H.P."/>
            <person name="Woyke T."/>
        </authorList>
    </citation>
    <scope>NUCLEOTIDE SEQUENCE [LARGE SCALE GENOMIC DNA]</scope>
    <source>
        <strain evidence="12">ATCC 27775 / DSM 1100 / LMG 10767 / O</strain>
    </source>
</reference>
<name>F4KPH3_HALH1</name>
<keyword evidence="6 9" id="KW-0418">Kinase</keyword>
<comment type="similarity">
    <text evidence="9">Belongs to the acetylglutamate kinase family. ArgB subfamily.</text>
</comment>
<comment type="pathway">
    <text evidence="1 9">Amino-acid biosynthesis; L-arginine biosynthesis; N(2)-acetyl-L-ornithine from L-glutamate: step 2/4.</text>
</comment>
<evidence type="ECO:0000313" key="12">
    <source>
        <dbReference type="Proteomes" id="UP000008461"/>
    </source>
</evidence>
<keyword evidence="2 9" id="KW-0055">Arginine biosynthesis</keyword>
<sequence>MTLHILKVGGKVIDDLALLQPILESFLQKEGKKIIVHGGGKKASELSEKLGIAVQMVNGRRITDAASLEVATMVYAGLFNKQIVALLQSLGGNALGLSGADGNVILAHRRPVKEIDYGFVGDLDQVNAQAIHRLLNADFTPVFCAITHDGQGQLLNTNADTIASSLATAMSTLYEVKLYLCLDKNGVLSNPEDDASVIPSMNAADYERFKAEGIVYAGMLPKLDNAFDALRQGVKEVIICGPESVCYGGGTVIYQD</sequence>
<dbReference type="HOGENOM" id="CLU_053680_1_0_10"/>
<dbReference type="GO" id="GO:0005524">
    <property type="term" value="F:ATP binding"/>
    <property type="evidence" value="ECO:0007669"/>
    <property type="project" value="UniProtKB-UniRule"/>
</dbReference>
<dbReference type="GO" id="GO:0003991">
    <property type="term" value="F:acetylglutamate kinase activity"/>
    <property type="evidence" value="ECO:0007669"/>
    <property type="project" value="UniProtKB-UniRule"/>
</dbReference>
<feature type="site" description="Transition state stabilizer" evidence="9">
    <location>
        <position position="222"/>
    </location>
</feature>
<evidence type="ECO:0000256" key="7">
    <source>
        <dbReference type="ARBA" id="ARBA00022840"/>
    </source>
</evidence>
<organism evidence="11 12">
    <name type="scientific">Haliscomenobacter hydrossis (strain ATCC 27775 / DSM 1100 / LMG 10767 / O)</name>
    <dbReference type="NCBI Taxonomy" id="760192"/>
    <lineage>
        <taxon>Bacteria</taxon>
        <taxon>Pseudomonadati</taxon>
        <taxon>Bacteroidota</taxon>
        <taxon>Saprospiria</taxon>
        <taxon>Saprospirales</taxon>
        <taxon>Haliscomenobacteraceae</taxon>
        <taxon>Haliscomenobacter</taxon>
    </lineage>
</organism>
<dbReference type="InterPro" id="IPR001048">
    <property type="entry name" value="Asp/Glu/Uridylate_kinase"/>
</dbReference>
<dbReference type="GO" id="GO:0042450">
    <property type="term" value="P:L-arginine biosynthetic process via ornithine"/>
    <property type="evidence" value="ECO:0007669"/>
    <property type="project" value="UniProtKB-UniRule"/>
</dbReference>
<dbReference type="GO" id="GO:0005737">
    <property type="term" value="C:cytoplasm"/>
    <property type="evidence" value="ECO:0007669"/>
    <property type="project" value="UniProtKB-SubCell"/>
</dbReference>
<dbReference type="eggNOG" id="COG0548">
    <property type="taxonomic scope" value="Bacteria"/>
</dbReference>
<dbReference type="SUPFAM" id="SSF53633">
    <property type="entry name" value="Carbamate kinase-like"/>
    <property type="match status" value="1"/>
</dbReference>
<dbReference type="EMBL" id="CP002691">
    <property type="protein sequence ID" value="AEE49927.1"/>
    <property type="molecule type" value="Genomic_DNA"/>
</dbReference>
<gene>
    <name evidence="9" type="primary">argB</name>
    <name evidence="11" type="ordered locus">Halhy_2042</name>
</gene>
<dbReference type="PANTHER" id="PTHR23342:SF0">
    <property type="entry name" value="N-ACETYLGLUTAMATE SYNTHASE, MITOCHONDRIAL"/>
    <property type="match status" value="1"/>
</dbReference>
<dbReference type="HAMAP" id="MF_00082">
    <property type="entry name" value="ArgB"/>
    <property type="match status" value="1"/>
</dbReference>
<evidence type="ECO:0000256" key="3">
    <source>
        <dbReference type="ARBA" id="ARBA00022605"/>
    </source>
</evidence>
<keyword evidence="12" id="KW-1185">Reference proteome</keyword>
<dbReference type="CDD" id="cd04238">
    <property type="entry name" value="AAK_NAGK-like"/>
    <property type="match status" value="1"/>
</dbReference>
<dbReference type="KEGG" id="hhy:Halhy_2042"/>
<dbReference type="UniPathway" id="UPA00068">
    <property type="reaction ID" value="UER00107"/>
</dbReference>
<keyword evidence="5 9" id="KW-0547">Nucleotide-binding</keyword>
<feature type="domain" description="Aspartate/glutamate/uridylate kinase" evidence="10">
    <location>
        <begin position="5"/>
        <end position="240"/>
    </location>
</feature>